<gene>
    <name evidence="1" type="ORF">HOLDEFILI_03198</name>
</gene>
<organism evidence="1 2">
    <name type="scientific">Holdemania filiformis DSM 12042</name>
    <dbReference type="NCBI Taxonomy" id="545696"/>
    <lineage>
        <taxon>Bacteria</taxon>
        <taxon>Bacillati</taxon>
        <taxon>Bacillota</taxon>
        <taxon>Erysipelotrichia</taxon>
        <taxon>Erysipelotrichales</taxon>
        <taxon>Erysipelotrichaceae</taxon>
        <taxon>Holdemania</taxon>
    </lineage>
</organism>
<dbReference type="AlphaFoldDB" id="B9YBJ1"/>
<reference evidence="1 2" key="1">
    <citation type="submission" date="2008-12" db="EMBL/GenBank/DDBJ databases">
        <authorList>
            <person name="Fulton L."/>
            <person name="Clifton S."/>
            <person name="Fulton B."/>
            <person name="Xu J."/>
            <person name="Minx P."/>
            <person name="Pepin K.H."/>
            <person name="Johnson M."/>
            <person name="Bhonagiri V."/>
            <person name="Nash W.E."/>
            <person name="Mardis E.R."/>
            <person name="Wilson R.K."/>
        </authorList>
    </citation>
    <scope>NUCLEOTIDE SEQUENCE [LARGE SCALE GENOMIC DNA]</scope>
    <source>
        <strain evidence="1 2">DSM 12042</strain>
    </source>
</reference>
<evidence type="ECO:0000313" key="2">
    <source>
        <dbReference type="Proteomes" id="UP000005950"/>
    </source>
</evidence>
<reference evidence="1 2" key="2">
    <citation type="submission" date="2009-02" db="EMBL/GenBank/DDBJ databases">
        <title>Draft genome sequence of Holdemania filiformis DSM 12042.</title>
        <authorList>
            <person name="Sudarsanam P."/>
            <person name="Ley R."/>
            <person name="Guruge J."/>
            <person name="Turnbaugh P.J."/>
            <person name="Mahowald M."/>
            <person name="Liep D."/>
            <person name="Gordon J."/>
        </authorList>
    </citation>
    <scope>NUCLEOTIDE SEQUENCE [LARGE SCALE GENOMIC DNA]</scope>
    <source>
        <strain evidence="1 2">DSM 12042</strain>
    </source>
</reference>
<evidence type="ECO:0000313" key="1">
    <source>
        <dbReference type="EMBL" id="EEF66655.1"/>
    </source>
</evidence>
<name>B9YBJ1_9FIRM</name>
<accession>B9YBJ1</accession>
<dbReference type="EMBL" id="ACCF01000200">
    <property type="protein sequence ID" value="EEF66655.1"/>
    <property type="molecule type" value="Genomic_DNA"/>
</dbReference>
<dbReference type="HOGENOM" id="CLU_3252582_0_0_9"/>
<dbReference type="Proteomes" id="UP000005950">
    <property type="component" value="Unassembled WGS sequence"/>
</dbReference>
<proteinExistence type="predicted"/>
<protein>
    <submittedName>
        <fullName evidence="1">Uncharacterized protein</fullName>
    </submittedName>
</protein>
<sequence length="42" mass="5088">MVLVYYKNERNDTEKKTIYFLCKDFQKRKRADIIKSMKEGVG</sequence>
<comment type="caution">
    <text evidence="1">The sequence shown here is derived from an EMBL/GenBank/DDBJ whole genome shotgun (WGS) entry which is preliminary data.</text>
</comment>